<dbReference type="GO" id="GO:0052621">
    <property type="term" value="F:diguanylate cyclase activity"/>
    <property type="evidence" value="ECO:0007669"/>
    <property type="project" value="UniProtKB-EC"/>
</dbReference>
<feature type="transmembrane region" description="Helical" evidence="1">
    <location>
        <begin position="140"/>
        <end position="159"/>
    </location>
</feature>
<evidence type="ECO:0000256" key="1">
    <source>
        <dbReference type="SAM" id="Phobius"/>
    </source>
</evidence>
<dbReference type="PROSITE" id="PS50887">
    <property type="entry name" value="GGDEF"/>
    <property type="match status" value="1"/>
</dbReference>
<name>A0ABU0W429_9GAMM</name>
<dbReference type="RefSeq" id="WP_306727200.1">
    <property type="nucleotide sequence ID" value="NZ_JAVDDT010000001.1"/>
</dbReference>
<feature type="transmembrane region" description="Helical" evidence="1">
    <location>
        <begin position="42"/>
        <end position="64"/>
    </location>
</feature>
<dbReference type="SUPFAM" id="SSF141868">
    <property type="entry name" value="EAL domain-like"/>
    <property type="match status" value="1"/>
</dbReference>
<dbReference type="SMART" id="SM00267">
    <property type="entry name" value="GGDEF"/>
    <property type="match status" value="1"/>
</dbReference>
<dbReference type="InterPro" id="IPR001633">
    <property type="entry name" value="EAL_dom"/>
</dbReference>
<proteinExistence type="predicted"/>
<feature type="transmembrane region" description="Helical" evidence="1">
    <location>
        <begin position="12"/>
        <end position="30"/>
    </location>
</feature>
<dbReference type="PANTHER" id="PTHR44757:SF2">
    <property type="entry name" value="BIOFILM ARCHITECTURE MAINTENANCE PROTEIN MBAA"/>
    <property type="match status" value="1"/>
</dbReference>
<dbReference type="SUPFAM" id="SSF55073">
    <property type="entry name" value="Nucleotide cyclase"/>
    <property type="match status" value="1"/>
</dbReference>
<dbReference type="SMART" id="SM00052">
    <property type="entry name" value="EAL"/>
    <property type="match status" value="1"/>
</dbReference>
<dbReference type="PANTHER" id="PTHR44757">
    <property type="entry name" value="DIGUANYLATE CYCLASE DGCP"/>
    <property type="match status" value="1"/>
</dbReference>
<dbReference type="GO" id="GO:0071111">
    <property type="term" value="F:cyclic-guanylate-specific phosphodiesterase activity"/>
    <property type="evidence" value="ECO:0007669"/>
    <property type="project" value="UniProtKB-EC"/>
</dbReference>
<dbReference type="PROSITE" id="PS50883">
    <property type="entry name" value="EAL"/>
    <property type="match status" value="1"/>
</dbReference>
<dbReference type="CDD" id="cd01948">
    <property type="entry name" value="EAL"/>
    <property type="match status" value="1"/>
</dbReference>
<accession>A0ABU0W429</accession>
<feature type="transmembrane region" description="Helical" evidence="1">
    <location>
        <begin position="203"/>
        <end position="227"/>
    </location>
</feature>
<sequence length="674" mass="75194">MNPQIEMVTAVYAAQGILALVLSAFFFRFYRDYRHAYLVHWGLSFVAMAMHVFSAALVLVLLALDVSTGPRTLVSAVSMASLYAQAALLLAGVVALSIGRRVIPRRLIVLVAMVALLGASSVLIGAFDPGAAELRLFVRVGMRHVMLGAVFLLAAWVIWRHSTRELSSGAGFLAIVMFIYGLHLMHGLLAQILVVGFHLAIPYLAYLPLVDLLFYALIGLGLVIWLLQQEQQVASTARSEASRLNFYDPLTELPNRRNLETRLQRAIRTLRDTDLKLAFAFADVERFRRLNDSMGHASGDEVLRILARRLLTRLPEGGTVARVGADEFAFILPELRGEEEARSHLTYLMEGIREPIRVHGQDIHLSYSCGFALFPDDGRGEQVLVRSADLAHSRARQRKGELLLRYQPGMESDASERLIMEAELRRALSQDELLVHYQPIMDREGRVASVEALVRWQHPERGLLTPEQFLPLVTTMGLSPQLDYWVLEQACRQLAAWKKRGLSLGIAVNLSAQLFEQPELPARVERILRRSGAPAELVQLELTEQVAMDDTETGHASLGRLRSLGVGLSLDDFGTGYSSLSWLRQFPVHRLKIDRSFIAEMSEAQGQAVVESIIGLAHALDLRTTAEGVESEWQWQILHGLGCDLFQGFHFSAALPAEDLEAFVRRNRLHLVSP</sequence>
<feature type="domain" description="GGDEF" evidence="3">
    <location>
        <begin position="275"/>
        <end position="408"/>
    </location>
</feature>
<dbReference type="EC" id="3.1.4.52" evidence="4"/>
<dbReference type="NCBIfam" id="TIGR00254">
    <property type="entry name" value="GGDEF"/>
    <property type="match status" value="1"/>
</dbReference>
<gene>
    <name evidence="4" type="ORF">RBH19_02385</name>
</gene>
<dbReference type="InterPro" id="IPR052155">
    <property type="entry name" value="Biofilm_reg_signaling"/>
</dbReference>
<dbReference type="Proteomes" id="UP001239019">
    <property type="component" value="Unassembled WGS sequence"/>
</dbReference>
<dbReference type="Gene3D" id="3.20.20.450">
    <property type="entry name" value="EAL domain"/>
    <property type="match status" value="1"/>
</dbReference>
<dbReference type="EMBL" id="JAVDDT010000001">
    <property type="protein sequence ID" value="MDQ2068721.1"/>
    <property type="molecule type" value="Genomic_DNA"/>
</dbReference>
<reference evidence="4 5" key="1">
    <citation type="submission" date="2023-08" db="EMBL/GenBank/DDBJ databases">
        <title>Whole-genome sequencing of halo(alkali)philic microorganisms from hypersaline lakes.</title>
        <authorList>
            <person name="Sorokin D.Y."/>
            <person name="Abbas B."/>
            <person name="Merkel A.Y."/>
        </authorList>
    </citation>
    <scope>NUCLEOTIDE SEQUENCE [LARGE SCALE GENOMIC DNA]</scope>
    <source>
        <strain evidence="4 5">AB-CW4</strain>
    </source>
</reference>
<keyword evidence="1" id="KW-1133">Transmembrane helix</keyword>
<dbReference type="InterPro" id="IPR043128">
    <property type="entry name" value="Rev_trsase/Diguanyl_cyclase"/>
</dbReference>
<keyword evidence="4" id="KW-0378">Hydrolase</keyword>
<keyword evidence="4" id="KW-0808">Transferase</keyword>
<dbReference type="Pfam" id="PF00563">
    <property type="entry name" value="EAL"/>
    <property type="match status" value="1"/>
</dbReference>
<feature type="transmembrane region" description="Helical" evidence="1">
    <location>
        <begin position="76"/>
        <end position="96"/>
    </location>
</feature>
<dbReference type="InterPro" id="IPR035919">
    <property type="entry name" value="EAL_sf"/>
</dbReference>
<evidence type="ECO:0000313" key="4">
    <source>
        <dbReference type="EMBL" id="MDQ2068721.1"/>
    </source>
</evidence>
<protein>
    <submittedName>
        <fullName evidence="4">Bifunctional diguanylate cyclase/phosphodiesterase</fullName>
        <ecNumber evidence="4">2.7.7.65</ecNumber>
        <ecNumber evidence="4">3.1.4.52</ecNumber>
    </submittedName>
</protein>
<keyword evidence="5" id="KW-1185">Reference proteome</keyword>
<dbReference type="InterPro" id="IPR029787">
    <property type="entry name" value="Nucleotide_cyclase"/>
</dbReference>
<dbReference type="CDD" id="cd01949">
    <property type="entry name" value="GGDEF"/>
    <property type="match status" value="1"/>
</dbReference>
<feature type="transmembrane region" description="Helical" evidence="1">
    <location>
        <begin position="171"/>
        <end position="197"/>
    </location>
</feature>
<keyword evidence="1" id="KW-0472">Membrane</keyword>
<evidence type="ECO:0000313" key="5">
    <source>
        <dbReference type="Proteomes" id="UP001239019"/>
    </source>
</evidence>
<dbReference type="Pfam" id="PF00990">
    <property type="entry name" value="GGDEF"/>
    <property type="match status" value="1"/>
</dbReference>
<evidence type="ECO:0000259" key="2">
    <source>
        <dbReference type="PROSITE" id="PS50883"/>
    </source>
</evidence>
<feature type="transmembrane region" description="Helical" evidence="1">
    <location>
        <begin position="108"/>
        <end position="128"/>
    </location>
</feature>
<dbReference type="Gene3D" id="3.30.70.270">
    <property type="match status" value="1"/>
</dbReference>
<comment type="caution">
    <text evidence="4">The sequence shown here is derived from an EMBL/GenBank/DDBJ whole genome shotgun (WGS) entry which is preliminary data.</text>
</comment>
<keyword evidence="4" id="KW-0548">Nucleotidyltransferase</keyword>
<organism evidence="4 5">
    <name type="scientific">Natronospira bacteriovora</name>
    <dbReference type="NCBI Taxonomy" id="3069753"/>
    <lineage>
        <taxon>Bacteria</taxon>
        <taxon>Pseudomonadati</taxon>
        <taxon>Pseudomonadota</taxon>
        <taxon>Gammaproteobacteria</taxon>
        <taxon>Natronospirales</taxon>
        <taxon>Natronospiraceae</taxon>
        <taxon>Natronospira</taxon>
    </lineage>
</organism>
<evidence type="ECO:0000259" key="3">
    <source>
        <dbReference type="PROSITE" id="PS50887"/>
    </source>
</evidence>
<dbReference type="EC" id="2.7.7.65" evidence="4"/>
<feature type="domain" description="EAL" evidence="2">
    <location>
        <begin position="417"/>
        <end position="668"/>
    </location>
</feature>
<keyword evidence="1" id="KW-0812">Transmembrane</keyword>
<dbReference type="InterPro" id="IPR000160">
    <property type="entry name" value="GGDEF_dom"/>
</dbReference>